<organism evidence="1 2">
    <name type="scientific">Candidatus Scalindua arabica</name>
    <dbReference type="NCBI Taxonomy" id="1127984"/>
    <lineage>
        <taxon>Bacteria</taxon>
        <taxon>Pseudomonadati</taxon>
        <taxon>Planctomycetota</taxon>
        <taxon>Candidatus Brocadiia</taxon>
        <taxon>Candidatus Brocadiales</taxon>
        <taxon>Candidatus Scalinduaceae</taxon>
        <taxon>Candidatus Scalindua</taxon>
    </lineage>
</organism>
<comment type="caution">
    <text evidence="1">The sequence shown here is derived from an EMBL/GenBank/DDBJ whole genome shotgun (WGS) entry which is preliminary data.</text>
</comment>
<dbReference type="EMBL" id="JAANXD010000050">
    <property type="protein sequence ID" value="MBS1258137.1"/>
    <property type="molecule type" value="Genomic_DNA"/>
</dbReference>
<dbReference type="AlphaFoldDB" id="A0A942A4M3"/>
<evidence type="ECO:0000313" key="2">
    <source>
        <dbReference type="Proteomes" id="UP000722750"/>
    </source>
</evidence>
<name>A0A942A4M3_9BACT</name>
<protein>
    <submittedName>
        <fullName evidence="1">Uncharacterized protein</fullName>
    </submittedName>
</protein>
<accession>A0A942A4M3</accession>
<gene>
    <name evidence="1" type="ORF">MAG551_01190</name>
</gene>
<evidence type="ECO:0000313" key="1">
    <source>
        <dbReference type="EMBL" id="MBS1258137.1"/>
    </source>
</evidence>
<dbReference type="Proteomes" id="UP000722750">
    <property type="component" value="Unassembled WGS sequence"/>
</dbReference>
<sequence>MGQIRIKDEALPILKSGIVFKKKLLSVKIENYLKRLKAFEKKHKMKSETFLGKFNKGKLGDDEEWLDWLFVYEAYNKIYEQKKIIDGLSL</sequence>
<proteinExistence type="predicted"/>
<reference evidence="1" key="1">
    <citation type="journal article" date="2021" name="ISME J.">
        <title>Fine-scale metabolic discontinuity in a stratified prokaryote microbiome of a Red Sea deep halocline.</title>
        <authorList>
            <person name="Michoud G."/>
            <person name="Ngugi D.K."/>
            <person name="Barozzi A."/>
            <person name="Merlino G."/>
            <person name="Calleja M.L."/>
            <person name="Delgado-Huertas A."/>
            <person name="Moran X.A.G."/>
            <person name="Daffonchio D."/>
        </authorList>
    </citation>
    <scope>NUCLEOTIDE SEQUENCE</scope>
    <source>
        <strain evidence="1">SuakinDeep_MAG55_1</strain>
    </source>
</reference>